<dbReference type="EMBL" id="PFEF01000006">
    <property type="protein sequence ID" value="PJE64312.1"/>
    <property type="molecule type" value="Genomic_DNA"/>
</dbReference>
<dbReference type="Gene3D" id="3.40.50.300">
    <property type="entry name" value="P-loop containing nucleotide triphosphate hydrolases"/>
    <property type="match status" value="1"/>
</dbReference>
<dbReference type="Pfam" id="PF00005">
    <property type="entry name" value="ABC_tran"/>
    <property type="match status" value="1"/>
</dbReference>
<dbReference type="GO" id="GO:0140359">
    <property type="term" value="F:ABC-type transporter activity"/>
    <property type="evidence" value="ECO:0007669"/>
    <property type="project" value="InterPro"/>
</dbReference>
<protein>
    <recommendedName>
        <fullName evidence="13">Metal ABC transporter permease</fullName>
    </recommendedName>
</protein>
<feature type="transmembrane region" description="Helical" evidence="8">
    <location>
        <begin position="132"/>
        <end position="157"/>
    </location>
</feature>
<dbReference type="InterPro" id="IPR027417">
    <property type="entry name" value="P-loop_NTPase"/>
</dbReference>
<evidence type="ECO:0000256" key="1">
    <source>
        <dbReference type="ARBA" id="ARBA00004651"/>
    </source>
</evidence>
<evidence type="ECO:0000256" key="8">
    <source>
        <dbReference type="SAM" id="Phobius"/>
    </source>
</evidence>
<evidence type="ECO:0000259" key="10">
    <source>
        <dbReference type="PROSITE" id="PS50929"/>
    </source>
</evidence>
<reference evidence="12" key="1">
    <citation type="submission" date="2017-09" db="EMBL/GenBank/DDBJ databases">
        <title>Depth-based differentiation of microbial function through sediment-hosted aquifers and enrichment of novel symbionts in the deep terrestrial subsurface.</title>
        <authorList>
            <person name="Probst A.J."/>
            <person name="Ladd B."/>
            <person name="Jarett J.K."/>
            <person name="Geller-Mcgrath D.E."/>
            <person name="Sieber C.M.K."/>
            <person name="Emerson J.B."/>
            <person name="Anantharaman K."/>
            <person name="Thomas B.C."/>
            <person name="Malmstrom R."/>
            <person name="Stieglmeier M."/>
            <person name="Klingl A."/>
            <person name="Woyke T."/>
            <person name="Ryan C.M."/>
            <person name="Banfield J.F."/>
        </authorList>
    </citation>
    <scope>NUCLEOTIDE SEQUENCE [LARGE SCALE GENOMIC DNA]</scope>
</reference>
<dbReference type="Gene3D" id="1.20.1560.10">
    <property type="entry name" value="ABC transporter type 1, transmembrane domain"/>
    <property type="match status" value="1"/>
</dbReference>
<evidence type="ECO:0000256" key="2">
    <source>
        <dbReference type="ARBA" id="ARBA00022448"/>
    </source>
</evidence>
<evidence type="ECO:0000256" key="7">
    <source>
        <dbReference type="ARBA" id="ARBA00023136"/>
    </source>
</evidence>
<evidence type="ECO:0000256" key="4">
    <source>
        <dbReference type="ARBA" id="ARBA00022741"/>
    </source>
</evidence>
<evidence type="ECO:0000256" key="3">
    <source>
        <dbReference type="ARBA" id="ARBA00022692"/>
    </source>
</evidence>
<keyword evidence="7 8" id="KW-0472">Membrane</keyword>
<accession>A0A2M8KWP1</accession>
<sequence>MEKEKSHLLKIIPYLLAYKWRVVFSLMLIVAGRVFSVANPYVIKKLIDMLVDGALPNLSFIIGLIILFFIFRWGTDITGGIKDYIFAKVEVGVKRRIPLDVFEHLLSLPLDFHADQATGGVARKIARGTNSLSSLSFFFTGNILPTIIEILFILGIFLFTFPISFSIVFAVFVAVYIVYTVRITDRRQVLLIEANKRDDAGSEKSVDALLNFETVKYFTNEEFEIRRYDTALGKWAEVAVESTKKGANLNMGQGFIITAGLTVLLALATREFMQGAATIGDFVLITSYLNRIAIPMSFLGALYRRIKEGLADIDAMFRLFDTENTITDKIDAHPLIINEGRVEFRDVVFGYNTNRKILRGISIDMPAKKSIALVGYSGSGKSTISKLLLRLYDVLEGGIYIDGVDIRDVTQKSLREAVGVVAQDTILFNDTIGNNIAYGRPDATEEEIQSAAKIAHIHEFIETLPEQYNTRVGERGVKLSGGEKQRVAIARMLLKDPPILLFDEATASLDSKSERLIQDSIAALSHEGRTTIVIAHRLSTIVDFDKIVVMADGAVIEQGTHKELLQECGAYQRLWSTQNKHL</sequence>
<dbReference type="PROSITE" id="PS00211">
    <property type="entry name" value="ABC_TRANSPORTER_1"/>
    <property type="match status" value="1"/>
</dbReference>
<comment type="caution">
    <text evidence="11">The sequence shown here is derived from an EMBL/GenBank/DDBJ whole genome shotgun (WGS) entry which is preliminary data.</text>
</comment>
<proteinExistence type="predicted"/>
<feature type="domain" description="ABC transmembrane type-1" evidence="10">
    <location>
        <begin position="23"/>
        <end position="308"/>
    </location>
</feature>
<dbReference type="InterPro" id="IPR011527">
    <property type="entry name" value="ABC1_TM_dom"/>
</dbReference>
<keyword evidence="4" id="KW-0547">Nucleotide-binding</keyword>
<keyword evidence="2" id="KW-0813">Transport</keyword>
<feature type="transmembrane region" description="Helical" evidence="8">
    <location>
        <begin position="254"/>
        <end position="270"/>
    </location>
</feature>
<dbReference type="PROSITE" id="PS50893">
    <property type="entry name" value="ABC_TRANSPORTER_2"/>
    <property type="match status" value="1"/>
</dbReference>
<dbReference type="GO" id="GO:0005886">
    <property type="term" value="C:plasma membrane"/>
    <property type="evidence" value="ECO:0007669"/>
    <property type="project" value="UniProtKB-SubCell"/>
</dbReference>
<comment type="subcellular location">
    <subcellularLocation>
        <location evidence="1">Cell membrane</location>
        <topology evidence="1">Multi-pass membrane protein</topology>
    </subcellularLocation>
</comment>
<dbReference type="InterPro" id="IPR039421">
    <property type="entry name" value="Type_1_exporter"/>
</dbReference>
<feature type="domain" description="ABC transporter" evidence="9">
    <location>
        <begin position="342"/>
        <end position="577"/>
    </location>
</feature>
<dbReference type="PANTHER" id="PTHR24221:SF654">
    <property type="entry name" value="ATP-BINDING CASSETTE SUB-FAMILY B MEMBER 6"/>
    <property type="match status" value="1"/>
</dbReference>
<dbReference type="CDD" id="cd18582">
    <property type="entry name" value="ABC_6TM_ATM1_ABCB7"/>
    <property type="match status" value="1"/>
</dbReference>
<dbReference type="InterPro" id="IPR036640">
    <property type="entry name" value="ABC1_TM_sf"/>
</dbReference>
<gene>
    <name evidence="11" type="ORF">COU90_02575</name>
</gene>
<evidence type="ECO:0000256" key="6">
    <source>
        <dbReference type="ARBA" id="ARBA00022989"/>
    </source>
</evidence>
<dbReference type="PROSITE" id="PS50929">
    <property type="entry name" value="ABC_TM1F"/>
    <property type="match status" value="1"/>
</dbReference>
<feature type="transmembrane region" description="Helical" evidence="8">
    <location>
        <begin position="54"/>
        <end position="74"/>
    </location>
</feature>
<dbReference type="Proteomes" id="UP000229098">
    <property type="component" value="Unassembled WGS sequence"/>
</dbReference>
<dbReference type="GO" id="GO:0016887">
    <property type="term" value="F:ATP hydrolysis activity"/>
    <property type="evidence" value="ECO:0007669"/>
    <property type="project" value="InterPro"/>
</dbReference>
<dbReference type="SUPFAM" id="SSF90123">
    <property type="entry name" value="ABC transporter transmembrane region"/>
    <property type="match status" value="1"/>
</dbReference>
<keyword evidence="3 8" id="KW-0812">Transmembrane</keyword>
<dbReference type="PANTHER" id="PTHR24221">
    <property type="entry name" value="ATP-BINDING CASSETTE SUB-FAMILY B"/>
    <property type="match status" value="1"/>
</dbReference>
<name>A0A2M8KWP1_9BACT</name>
<feature type="transmembrane region" description="Helical" evidence="8">
    <location>
        <begin position="20"/>
        <end position="42"/>
    </location>
</feature>
<keyword evidence="5" id="KW-0067">ATP-binding</keyword>
<evidence type="ECO:0000313" key="11">
    <source>
        <dbReference type="EMBL" id="PJE64312.1"/>
    </source>
</evidence>
<dbReference type="FunFam" id="3.40.50.300:FF:000287">
    <property type="entry name" value="Multidrug ABC transporter ATP-binding protein"/>
    <property type="match status" value="1"/>
</dbReference>
<evidence type="ECO:0000313" key="12">
    <source>
        <dbReference type="Proteomes" id="UP000229098"/>
    </source>
</evidence>
<keyword evidence="6 8" id="KW-1133">Transmembrane helix</keyword>
<dbReference type="InterPro" id="IPR003593">
    <property type="entry name" value="AAA+_ATPase"/>
</dbReference>
<dbReference type="InterPro" id="IPR003439">
    <property type="entry name" value="ABC_transporter-like_ATP-bd"/>
</dbReference>
<evidence type="ECO:0000256" key="5">
    <source>
        <dbReference type="ARBA" id="ARBA00022840"/>
    </source>
</evidence>
<organism evidence="11 12">
    <name type="scientific">Candidatus Ryanbacteria bacterium CG10_big_fil_rev_8_21_14_0_10_43_42</name>
    <dbReference type="NCBI Taxonomy" id="1974864"/>
    <lineage>
        <taxon>Bacteria</taxon>
        <taxon>Candidatus Ryaniibacteriota</taxon>
    </lineage>
</organism>
<dbReference type="SMART" id="SM00382">
    <property type="entry name" value="AAA"/>
    <property type="match status" value="1"/>
</dbReference>
<evidence type="ECO:0008006" key="13">
    <source>
        <dbReference type="Google" id="ProtNLM"/>
    </source>
</evidence>
<dbReference type="AlphaFoldDB" id="A0A2M8KWP1"/>
<feature type="transmembrane region" description="Helical" evidence="8">
    <location>
        <begin position="163"/>
        <end position="181"/>
    </location>
</feature>
<dbReference type="Pfam" id="PF00664">
    <property type="entry name" value="ABC_membrane"/>
    <property type="match status" value="1"/>
</dbReference>
<dbReference type="SUPFAM" id="SSF52540">
    <property type="entry name" value="P-loop containing nucleoside triphosphate hydrolases"/>
    <property type="match status" value="1"/>
</dbReference>
<dbReference type="GO" id="GO:0005524">
    <property type="term" value="F:ATP binding"/>
    <property type="evidence" value="ECO:0007669"/>
    <property type="project" value="UniProtKB-KW"/>
</dbReference>
<evidence type="ECO:0000259" key="9">
    <source>
        <dbReference type="PROSITE" id="PS50893"/>
    </source>
</evidence>
<dbReference type="InterPro" id="IPR017871">
    <property type="entry name" value="ABC_transporter-like_CS"/>
</dbReference>